<name>T0KNP1_COLGC</name>
<organism evidence="2 3">
    <name type="scientific">Colletotrichum gloeosporioides (strain Cg-14)</name>
    <name type="common">Anthracnose fungus</name>
    <name type="synonym">Glomerella cingulata</name>
    <dbReference type="NCBI Taxonomy" id="1237896"/>
    <lineage>
        <taxon>Eukaryota</taxon>
        <taxon>Fungi</taxon>
        <taxon>Dikarya</taxon>
        <taxon>Ascomycota</taxon>
        <taxon>Pezizomycotina</taxon>
        <taxon>Sordariomycetes</taxon>
        <taxon>Hypocreomycetidae</taxon>
        <taxon>Glomerellales</taxon>
        <taxon>Glomerellaceae</taxon>
        <taxon>Colletotrichum</taxon>
        <taxon>Colletotrichum gloeosporioides species complex</taxon>
    </lineage>
</organism>
<keyword evidence="1" id="KW-0812">Transmembrane</keyword>
<protein>
    <submittedName>
        <fullName evidence="2">Uncharacterized protein</fullName>
    </submittedName>
</protein>
<keyword evidence="1" id="KW-0472">Membrane</keyword>
<feature type="transmembrane region" description="Helical" evidence="1">
    <location>
        <begin position="160"/>
        <end position="182"/>
    </location>
</feature>
<gene>
    <name evidence="2" type="ORF">CGLO_06060</name>
</gene>
<evidence type="ECO:0000313" key="3">
    <source>
        <dbReference type="Proteomes" id="UP000015530"/>
    </source>
</evidence>
<dbReference type="Proteomes" id="UP000015530">
    <property type="component" value="Unassembled WGS sequence"/>
</dbReference>
<evidence type="ECO:0000313" key="2">
    <source>
        <dbReference type="EMBL" id="EQB54153.1"/>
    </source>
</evidence>
<evidence type="ECO:0000256" key="1">
    <source>
        <dbReference type="SAM" id="Phobius"/>
    </source>
</evidence>
<accession>T0KNP1</accession>
<comment type="caution">
    <text evidence="2">The sequence shown here is derived from an EMBL/GenBank/DDBJ whole genome shotgun (WGS) entry which is preliminary data.</text>
</comment>
<proteinExistence type="predicted"/>
<feature type="transmembrane region" description="Helical" evidence="1">
    <location>
        <begin position="188"/>
        <end position="207"/>
    </location>
</feature>
<sequence length="212" mass="22796">MTAINNEGDVALDPVPATLRVLPVVVAGKHGTFWLFHLRIGSLQTVEETMDQIHQLLDSAEYRRSPAAPRGHLSNLFAKGSVHKADISAVGGSNGDPEAATLPREVIVTVQEYSPDLTAFFRHPALSKDCGRFEDRFPDVLLNAAQPQFILIQHEMSKTAVGIAAAMVVTSWLLLSALIGIVRKNMEAGFTVAGVGIGVMALFVAVMKGIQK</sequence>
<keyword evidence="1" id="KW-1133">Transmembrane helix</keyword>
<dbReference type="HOGENOM" id="CLU_1299606_0_0_1"/>
<reference evidence="3" key="1">
    <citation type="journal article" date="2013" name="Mol. Plant Microbe Interact.">
        <title>Global aspects of pacC regulation of pathogenicity genes in Colletotrichum gloeosporioides as revealed by transcriptome analysis.</title>
        <authorList>
            <person name="Alkan N."/>
            <person name="Meng X."/>
            <person name="Friedlander G."/>
            <person name="Reuveni E."/>
            <person name="Sukno S."/>
            <person name="Sherman A."/>
            <person name="Thon M."/>
            <person name="Fluhr R."/>
            <person name="Prusky D."/>
        </authorList>
    </citation>
    <scope>NUCLEOTIDE SEQUENCE [LARGE SCALE GENOMIC DNA]</scope>
    <source>
        <strain evidence="3">Cg-14</strain>
    </source>
</reference>
<dbReference type="EMBL" id="AMYD01001217">
    <property type="protein sequence ID" value="EQB54153.1"/>
    <property type="molecule type" value="Genomic_DNA"/>
</dbReference>
<dbReference type="OrthoDB" id="4844025at2759"/>
<dbReference type="AlphaFoldDB" id="T0KNP1"/>